<evidence type="ECO:0000256" key="5">
    <source>
        <dbReference type="PROSITE-ProRule" id="PRU00723"/>
    </source>
</evidence>
<evidence type="ECO:0000256" key="3">
    <source>
        <dbReference type="ARBA" id="ARBA00022833"/>
    </source>
</evidence>
<sequence>MFIDQAQTSLNNYHFLCAALQERYQVRYLQYPEVKYLLDFSPYTAHRPELPKWVCELRRRPSVDGMVDAAELKKLHDMIKRRPCHYGTEGLLGYVFNGDRGGFFDVILAYNGPGATCGNKKWDRIFDRMKAQGYKQSLVPCMFFASRQGCLVDNCPYSHTDKTNQELRAKILEERRQILLEPTAKQELRDFERRMVEEGLDESQLKCFKYQRTAKDYHVDRPVCQHDSDATAPRAYGYCANLDCVKPYLFTQAQSPLQQCSGCEWTYYCSEACHMKDWPRHRLECAPVEEVISNNKLWSTWGTRLGTEIVLRP</sequence>
<dbReference type="SUPFAM" id="SSF144232">
    <property type="entry name" value="HIT/MYND zinc finger-like"/>
    <property type="match status" value="1"/>
</dbReference>
<evidence type="ECO:0000259" key="7">
    <source>
        <dbReference type="PROSITE" id="PS50865"/>
    </source>
</evidence>
<evidence type="ECO:0000256" key="2">
    <source>
        <dbReference type="ARBA" id="ARBA00022771"/>
    </source>
</evidence>
<gene>
    <name evidence="8" type="ORF">SCHPADRAFT_905840</name>
</gene>
<feature type="domain" description="MYND-type" evidence="7">
    <location>
        <begin position="241"/>
        <end position="285"/>
    </location>
</feature>
<dbReference type="OrthoDB" id="549788at2759"/>
<evidence type="ECO:0000256" key="1">
    <source>
        <dbReference type="ARBA" id="ARBA00022723"/>
    </source>
</evidence>
<proteinExistence type="predicted"/>
<dbReference type="PROSITE" id="PS50865">
    <property type="entry name" value="ZF_MYND_2"/>
    <property type="match status" value="1"/>
</dbReference>
<dbReference type="Proteomes" id="UP000053477">
    <property type="component" value="Unassembled WGS sequence"/>
</dbReference>
<keyword evidence="3 5" id="KW-0862">Zinc</keyword>
<dbReference type="STRING" id="27342.A0A0H2RQC0"/>
<organism evidence="8 9">
    <name type="scientific">Schizopora paradoxa</name>
    <dbReference type="NCBI Taxonomy" id="27342"/>
    <lineage>
        <taxon>Eukaryota</taxon>
        <taxon>Fungi</taxon>
        <taxon>Dikarya</taxon>
        <taxon>Basidiomycota</taxon>
        <taxon>Agaricomycotina</taxon>
        <taxon>Agaricomycetes</taxon>
        <taxon>Hymenochaetales</taxon>
        <taxon>Schizoporaceae</taxon>
        <taxon>Schizopora</taxon>
    </lineage>
</organism>
<dbReference type="Pfam" id="PF01753">
    <property type="entry name" value="zf-MYND"/>
    <property type="match status" value="1"/>
</dbReference>
<evidence type="ECO:0000313" key="8">
    <source>
        <dbReference type="EMBL" id="KLO11668.1"/>
    </source>
</evidence>
<feature type="zinc finger region" description="C3H1-type" evidence="5">
    <location>
        <begin position="135"/>
        <end position="162"/>
    </location>
</feature>
<evidence type="ECO:0000256" key="4">
    <source>
        <dbReference type="PROSITE-ProRule" id="PRU00134"/>
    </source>
</evidence>
<dbReference type="Gene3D" id="6.10.140.2220">
    <property type="match status" value="1"/>
</dbReference>
<reference evidence="8 9" key="1">
    <citation type="submission" date="2015-04" db="EMBL/GenBank/DDBJ databases">
        <title>Complete genome sequence of Schizopora paradoxa KUC8140, a cosmopolitan wood degrader in East Asia.</title>
        <authorList>
            <consortium name="DOE Joint Genome Institute"/>
            <person name="Min B."/>
            <person name="Park H."/>
            <person name="Jang Y."/>
            <person name="Kim J.-J."/>
            <person name="Kim K.H."/>
            <person name="Pangilinan J."/>
            <person name="Lipzen A."/>
            <person name="Riley R."/>
            <person name="Grigoriev I.V."/>
            <person name="Spatafora J.W."/>
            <person name="Choi I.-G."/>
        </authorList>
    </citation>
    <scope>NUCLEOTIDE SEQUENCE [LARGE SCALE GENOMIC DNA]</scope>
    <source>
        <strain evidence="8 9">KUC8140</strain>
    </source>
</reference>
<dbReference type="AlphaFoldDB" id="A0A0H2RQC0"/>
<dbReference type="PROSITE" id="PS50103">
    <property type="entry name" value="ZF_C3H1"/>
    <property type="match status" value="1"/>
</dbReference>
<feature type="domain" description="C3H1-type" evidence="6">
    <location>
        <begin position="135"/>
        <end position="162"/>
    </location>
</feature>
<accession>A0A0H2RQC0</accession>
<dbReference type="EMBL" id="KQ085995">
    <property type="protein sequence ID" value="KLO11668.1"/>
    <property type="molecule type" value="Genomic_DNA"/>
</dbReference>
<keyword evidence="2 4" id="KW-0863">Zinc-finger</keyword>
<protein>
    <recommendedName>
        <fullName evidence="10">MYND-type domain-containing protein</fullName>
    </recommendedName>
</protein>
<evidence type="ECO:0000313" key="9">
    <source>
        <dbReference type="Proteomes" id="UP000053477"/>
    </source>
</evidence>
<dbReference type="InterPro" id="IPR002893">
    <property type="entry name" value="Znf_MYND"/>
</dbReference>
<name>A0A0H2RQC0_9AGAM</name>
<keyword evidence="1 5" id="KW-0479">Metal-binding</keyword>
<dbReference type="InParanoid" id="A0A0H2RQC0"/>
<keyword evidence="9" id="KW-1185">Reference proteome</keyword>
<evidence type="ECO:0000259" key="6">
    <source>
        <dbReference type="PROSITE" id="PS50103"/>
    </source>
</evidence>
<evidence type="ECO:0008006" key="10">
    <source>
        <dbReference type="Google" id="ProtNLM"/>
    </source>
</evidence>
<dbReference type="GO" id="GO:0008270">
    <property type="term" value="F:zinc ion binding"/>
    <property type="evidence" value="ECO:0007669"/>
    <property type="project" value="UniProtKB-KW"/>
</dbReference>
<dbReference type="InterPro" id="IPR000571">
    <property type="entry name" value="Znf_CCCH"/>
</dbReference>